<organism evidence="5 6">
    <name type="scientific">Mesorhizobium vachelliae</name>
    <dbReference type="NCBI Taxonomy" id="3072309"/>
    <lineage>
        <taxon>Bacteria</taxon>
        <taxon>Pseudomonadati</taxon>
        <taxon>Pseudomonadota</taxon>
        <taxon>Alphaproteobacteria</taxon>
        <taxon>Hyphomicrobiales</taxon>
        <taxon>Phyllobacteriaceae</taxon>
        <taxon>Mesorhizobium</taxon>
    </lineage>
</organism>
<dbReference type="RefSeq" id="WP_320245684.1">
    <property type="nucleotide sequence ID" value="NZ_JAVIIQ010000002.1"/>
</dbReference>
<feature type="domain" description="Flavin reductase like" evidence="4">
    <location>
        <begin position="15"/>
        <end position="112"/>
    </location>
</feature>
<dbReference type="PANTHER" id="PTHR43567">
    <property type="entry name" value="FLAVOREDOXIN-RELATED-RELATED"/>
    <property type="match status" value="1"/>
</dbReference>
<dbReference type="InterPro" id="IPR052174">
    <property type="entry name" value="Flavoredoxin"/>
</dbReference>
<comment type="similarity">
    <text evidence="3">Belongs to the flavoredoxin family.</text>
</comment>
<keyword evidence="2" id="KW-0285">Flavoprotein</keyword>
<sequence length="138" mass="14710">MQEIDVEITFRLIEPGPVLPVTCGADGPNVTTMGFHLMVKHVPPLVGCVIGPWDHNLRALLETDECELSVPCAEMGATATDIGNTSGADTDKFERFGIETMPSSAARPRLLSVLSPTWNGASSIEPTSALGGFQCRLK</sequence>
<evidence type="ECO:0000313" key="5">
    <source>
        <dbReference type="EMBL" id="MDX8530329.1"/>
    </source>
</evidence>
<comment type="caution">
    <text evidence="5">The sequence shown here is derived from an EMBL/GenBank/DDBJ whole genome shotgun (WGS) entry which is preliminary data.</text>
</comment>
<evidence type="ECO:0000256" key="2">
    <source>
        <dbReference type="ARBA" id="ARBA00022630"/>
    </source>
</evidence>
<dbReference type="PANTHER" id="PTHR43567:SF1">
    <property type="entry name" value="FLAVOREDOXIN"/>
    <property type="match status" value="1"/>
</dbReference>
<name>A0ABU4ZY24_9HYPH</name>
<comment type="cofactor">
    <cofactor evidence="1">
        <name>FMN</name>
        <dbReference type="ChEBI" id="CHEBI:58210"/>
    </cofactor>
</comment>
<dbReference type="EMBL" id="JAVIIQ010000002">
    <property type="protein sequence ID" value="MDX8530329.1"/>
    <property type="molecule type" value="Genomic_DNA"/>
</dbReference>
<dbReference type="InterPro" id="IPR002563">
    <property type="entry name" value="Flavin_Rdtase-like_dom"/>
</dbReference>
<accession>A0ABU4ZY24</accession>
<reference evidence="5 6" key="1">
    <citation type="submission" date="2023-08" db="EMBL/GenBank/DDBJ databases">
        <title>Implementing the SeqCode for naming new Mesorhizobium species isolated from Vachellia karroo root nodules.</title>
        <authorList>
            <person name="Van Lill M."/>
        </authorList>
    </citation>
    <scope>NUCLEOTIDE SEQUENCE [LARGE SCALE GENOMIC DNA]</scope>
    <source>
        <strain evidence="5 6">VK25D</strain>
    </source>
</reference>
<gene>
    <name evidence="5" type="ORF">RFM42_05030</name>
</gene>
<dbReference type="Pfam" id="PF01613">
    <property type="entry name" value="Flavin_Reduct"/>
    <property type="match status" value="1"/>
</dbReference>
<proteinExistence type="inferred from homology"/>
<evidence type="ECO:0000259" key="4">
    <source>
        <dbReference type="Pfam" id="PF01613"/>
    </source>
</evidence>
<dbReference type="SUPFAM" id="SSF50475">
    <property type="entry name" value="FMN-binding split barrel"/>
    <property type="match status" value="1"/>
</dbReference>
<evidence type="ECO:0000256" key="1">
    <source>
        <dbReference type="ARBA" id="ARBA00001917"/>
    </source>
</evidence>
<dbReference type="InterPro" id="IPR012349">
    <property type="entry name" value="Split_barrel_FMN-bd"/>
</dbReference>
<evidence type="ECO:0000256" key="3">
    <source>
        <dbReference type="ARBA" id="ARBA00038054"/>
    </source>
</evidence>
<keyword evidence="6" id="KW-1185">Reference proteome</keyword>
<dbReference type="Gene3D" id="2.30.110.10">
    <property type="entry name" value="Electron Transport, Fmn-binding Protein, Chain A"/>
    <property type="match status" value="1"/>
</dbReference>
<evidence type="ECO:0000313" key="6">
    <source>
        <dbReference type="Proteomes" id="UP001285154"/>
    </source>
</evidence>
<dbReference type="Proteomes" id="UP001285154">
    <property type="component" value="Unassembled WGS sequence"/>
</dbReference>
<protein>
    <submittedName>
        <fullName evidence="5">Flavin reductase</fullName>
    </submittedName>
</protein>